<dbReference type="EMBL" id="PPXD01000026">
    <property type="protein sequence ID" value="POH62544.1"/>
    <property type="molecule type" value="Genomic_DNA"/>
</dbReference>
<evidence type="ECO:0000313" key="6">
    <source>
        <dbReference type="Proteomes" id="UP000237340"/>
    </source>
</evidence>
<comment type="caution">
    <text evidence="5">The sequence shown here is derived from an EMBL/GenBank/DDBJ whole genome shotgun (WGS) entry which is preliminary data.</text>
</comment>
<dbReference type="Proteomes" id="UP000237340">
    <property type="component" value="Unassembled WGS sequence"/>
</dbReference>
<evidence type="ECO:0000313" key="5">
    <source>
        <dbReference type="EMBL" id="POH62544.1"/>
    </source>
</evidence>
<organism evidence="5 6">
    <name type="scientific">Cryobacterium zongtaii</name>
    <dbReference type="NCBI Taxonomy" id="1259217"/>
    <lineage>
        <taxon>Bacteria</taxon>
        <taxon>Bacillati</taxon>
        <taxon>Actinomycetota</taxon>
        <taxon>Actinomycetes</taxon>
        <taxon>Micrococcales</taxon>
        <taxon>Microbacteriaceae</taxon>
        <taxon>Cryobacterium</taxon>
    </lineage>
</organism>
<dbReference type="Gene3D" id="1.10.10.10">
    <property type="entry name" value="Winged helix-like DNA-binding domain superfamily/Winged helix DNA-binding domain"/>
    <property type="match status" value="1"/>
</dbReference>
<keyword evidence="1" id="KW-0805">Transcription regulation</keyword>
<feature type="domain" description="HTH hxlR-type" evidence="4">
    <location>
        <begin position="24"/>
        <end position="123"/>
    </location>
</feature>
<dbReference type="PANTHER" id="PTHR33204">
    <property type="entry name" value="TRANSCRIPTIONAL REGULATOR, MARR FAMILY"/>
    <property type="match status" value="1"/>
</dbReference>
<dbReference type="InterPro" id="IPR036388">
    <property type="entry name" value="WH-like_DNA-bd_sf"/>
</dbReference>
<keyword evidence="3" id="KW-0804">Transcription</keyword>
<dbReference type="InterPro" id="IPR036390">
    <property type="entry name" value="WH_DNA-bd_sf"/>
</dbReference>
<name>A0A2S3ZAG6_9MICO</name>
<evidence type="ECO:0000256" key="2">
    <source>
        <dbReference type="ARBA" id="ARBA00023125"/>
    </source>
</evidence>
<dbReference type="AlphaFoldDB" id="A0A2S3ZAG6"/>
<protein>
    <submittedName>
        <fullName evidence="5">Transcriptional regulator</fullName>
    </submittedName>
</protein>
<dbReference type="SUPFAM" id="SSF46785">
    <property type="entry name" value="Winged helix' DNA-binding domain"/>
    <property type="match status" value="1"/>
</dbReference>
<proteinExistence type="predicted"/>
<dbReference type="Pfam" id="PF01638">
    <property type="entry name" value="HxlR"/>
    <property type="match status" value="1"/>
</dbReference>
<sequence>MSTGPSDARAHPVSSKRSGDDLRCSIARTMQVLGDRWTILIVREGFRGHTRFSDFRRVLGIPTDILTSRLCSLVAAGVFERRGYREPGARERFDYHLTAAGDALLPVLGALAQWGDDYRPSGHGPSRLYQYADTSEPTSVAFVTAAGVVVPLADIAIVPGPGENDPDIGPTRPLAAAHP</sequence>
<dbReference type="PANTHER" id="PTHR33204:SF18">
    <property type="entry name" value="TRANSCRIPTIONAL REGULATORY PROTEIN"/>
    <property type="match status" value="1"/>
</dbReference>
<dbReference type="InterPro" id="IPR002577">
    <property type="entry name" value="HTH_HxlR"/>
</dbReference>
<dbReference type="PROSITE" id="PS51118">
    <property type="entry name" value="HTH_HXLR"/>
    <property type="match status" value="1"/>
</dbReference>
<dbReference type="GO" id="GO:0003677">
    <property type="term" value="F:DNA binding"/>
    <property type="evidence" value="ECO:0007669"/>
    <property type="project" value="UniProtKB-KW"/>
</dbReference>
<reference evidence="5 6" key="1">
    <citation type="submission" date="2018-01" db="EMBL/GenBank/DDBJ databases">
        <title>Cryobacterium sp. nov., from glaciers in China.</title>
        <authorList>
            <person name="Liu Q."/>
            <person name="Xin Y.-H."/>
        </authorList>
    </citation>
    <scope>NUCLEOTIDE SEQUENCE [LARGE SCALE GENOMIC DNA]</scope>
    <source>
        <strain evidence="5 6">TMN-42</strain>
    </source>
</reference>
<keyword evidence="6" id="KW-1185">Reference proteome</keyword>
<gene>
    <name evidence="5" type="ORF">C3B61_17005</name>
</gene>
<evidence type="ECO:0000256" key="3">
    <source>
        <dbReference type="ARBA" id="ARBA00023163"/>
    </source>
</evidence>
<evidence type="ECO:0000256" key="1">
    <source>
        <dbReference type="ARBA" id="ARBA00023015"/>
    </source>
</evidence>
<dbReference type="RefSeq" id="WP_103461681.1">
    <property type="nucleotide sequence ID" value="NZ_PPXD01000026.1"/>
</dbReference>
<keyword evidence="2" id="KW-0238">DNA-binding</keyword>
<accession>A0A2S3ZAG6</accession>
<evidence type="ECO:0000259" key="4">
    <source>
        <dbReference type="PROSITE" id="PS51118"/>
    </source>
</evidence>